<evidence type="ECO:0000256" key="1">
    <source>
        <dbReference type="SAM" id="MobiDB-lite"/>
    </source>
</evidence>
<feature type="compositionally biased region" description="Polar residues" evidence="1">
    <location>
        <begin position="1"/>
        <end position="27"/>
    </location>
</feature>
<feature type="region of interest" description="Disordered" evidence="1">
    <location>
        <begin position="101"/>
        <end position="127"/>
    </location>
</feature>
<evidence type="ECO:0000313" key="2">
    <source>
        <dbReference type="EMBL" id="PVI06585.1"/>
    </source>
</evidence>
<name>A0A2V1EBG2_9PLEO</name>
<keyword evidence="3" id="KW-1185">Reference proteome</keyword>
<proteinExistence type="predicted"/>
<feature type="region of interest" description="Disordered" evidence="1">
    <location>
        <begin position="1"/>
        <end position="73"/>
    </location>
</feature>
<accession>A0A2V1EBG2</accession>
<evidence type="ECO:0000313" key="3">
    <source>
        <dbReference type="Proteomes" id="UP000244855"/>
    </source>
</evidence>
<gene>
    <name evidence="2" type="ORF">DM02DRAFT_609771</name>
</gene>
<sequence length="144" mass="15788">MSGADNRSSWQRPQGRGNNRNSASNTPGKDGGRQQAMSALSGNAWKGKTAGSAERAQVQSTPPQAEHRPVKDFNTTEVKDFLKKKYLETVADRPSVYHKVQGDSVSKRSSGAWGSRGNMPHLMPNGQDFFTQLKKQLATLEQSK</sequence>
<dbReference type="AlphaFoldDB" id="A0A2V1EBG2"/>
<dbReference type="Proteomes" id="UP000244855">
    <property type="component" value="Unassembled WGS sequence"/>
</dbReference>
<dbReference type="EMBL" id="KZ805308">
    <property type="protein sequence ID" value="PVI06585.1"/>
    <property type="molecule type" value="Genomic_DNA"/>
</dbReference>
<dbReference type="STRING" id="97972.A0A2V1EBG2"/>
<organism evidence="2 3">
    <name type="scientific">Periconia macrospinosa</name>
    <dbReference type="NCBI Taxonomy" id="97972"/>
    <lineage>
        <taxon>Eukaryota</taxon>
        <taxon>Fungi</taxon>
        <taxon>Dikarya</taxon>
        <taxon>Ascomycota</taxon>
        <taxon>Pezizomycotina</taxon>
        <taxon>Dothideomycetes</taxon>
        <taxon>Pleosporomycetidae</taxon>
        <taxon>Pleosporales</taxon>
        <taxon>Massarineae</taxon>
        <taxon>Periconiaceae</taxon>
        <taxon>Periconia</taxon>
    </lineage>
</organism>
<reference evidence="2 3" key="1">
    <citation type="journal article" date="2018" name="Sci. Rep.">
        <title>Comparative genomics provides insights into the lifestyle and reveals functional heterogeneity of dark septate endophytic fungi.</title>
        <authorList>
            <person name="Knapp D.G."/>
            <person name="Nemeth J.B."/>
            <person name="Barry K."/>
            <person name="Hainaut M."/>
            <person name="Henrissat B."/>
            <person name="Johnson J."/>
            <person name="Kuo A."/>
            <person name="Lim J.H.P."/>
            <person name="Lipzen A."/>
            <person name="Nolan M."/>
            <person name="Ohm R.A."/>
            <person name="Tamas L."/>
            <person name="Grigoriev I.V."/>
            <person name="Spatafora J.W."/>
            <person name="Nagy L.G."/>
            <person name="Kovacs G.M."/>
        </authorList>
    </citation>
    <scope>NUCLEOTIDE SEQUENCE [LARGE SCALE GENOMIC DNA]</scope>
    <source>
        <strain evidence="2 3">DSE2036</strain>
    </source>
</reference>
<protein>
    <submittedName>
        <fullName evidence="2">Uncharacterized protein</fullName>
    </submittedName>
</protein>
<dbReference type="OrthoDB" id="5598843at2759"/>